<organism evidence="9 10">
    <name type="scientific">Bacillus cereus</name>
    <dbReference type="NCBI Taxonomy" id="1396"/>
    <lineage>
        <taxon>Bacteria</taxon>
        <taxon>Bacillati</taxon>
        <taxon>Bacillota</taxon>
        <taxon>Bacilli</taxon>
        <taxon>Bacillales</taxon>
        <taxon>Bacillaceae</taxon>
        <taxon>Bacillus</taxon>
        <taxon>Bacillus cereus group</taxon>
    </lineage>
</organism>
<feature type="transmembrane region" description="Helical" evidence="7">
    <location>
        <begin position="224"/>
        <end position="246"/>
    </location>
</feature>
<feature type="transmembrane region" description="Helical" evidence="7">
    <location>
        <begin position="85"/>
        <end position="105"/>
    </location>
</feature>
<dbReference type="PANTHER" id="PTHR40074:SF2">
    <property type="entry name" value="O-ACETYLTRANSFERASE WECH"/>
    <property type="match status" value="1"/>
</dbReference>
<dbReference type="Pfam" id="PF01757">
    <property type="entry name" value="Acyl_transf_3"/>
    <property type="match status" value="1"/>
</dbReference>
<evidence type="ECO:0000256" key="5">
    <source>
        <dbReference type="ARBA" id="ARBA00022989"/>
    </source>
</evidence>
<feature type="transmembrane region" description="Helical" evidence="7">
    <location>
        <begin position="314"/>
        <end position="336"/>
    </location>
</feature>
<feature type="transmembrane region" description="Helical" evidence="7">
    <location>
        <begin position="276"/>
        <end position="294"/>
    </location>
</feature>
<gene>
    <name evidence="9" type="ORF">D0437_31665</name>
</gene>
<dbReference type="GO" id="GO:0016413">
    <property type="term" value="F:O-acetyltransferase activity"/>
    <property type="evidence" value="ECO:0007669"/>
    <property type="project" value="TreeGrafter"/>
</dbReference>
<feature type="transmembrane region" description="Helical" evidence="7">
    <location>
        <begin position="125"/>
        <end position="146"/>
    </location>
</feature>
<dbReference type="RefSeq" id="WP_208743044.1">
    <property type="nucleotide sequence ID" value="NZ_CP031778.1"/>
</dbReference>
<evidence type="ECO:0000256" key="7">
    <source>
        <dbReference type="SAM" id="Phobius"/>
    </source>
</evidence>
<evidence type="ECO:0000256" key="2">
    <source>
        <dbReference type="ARBA" id="ARBA00007400"/>
    </source>
</evidence>
<reference evidence="9 10" key="1">
    <citation type="journal article" date="2019" name="Ecotoxicol. Environ. Saf.">
        <title>Microbial characterization of heavy metal resistant bacterial strains isolated from an electroplating wastewater treatment plant.</title>
        <authorList>
            <person name="Cai X."/>
            <person name="Zheng X."/>
            <person name="Zhang D."/>
            <person name="Iqbal W."/>
            <person name="Liu C."/>
            <person name="Yang B."/>
            <person name="Zhao X."/>
            <person name="Lu X."/>
            <person name="Mao Y."/>
        </authorList>
    </citation>
    <scope>NUCLEOTIDE SEQUENCE [LARGE SCALE GENOMIC DNA]</scope>
    <source>
        <strain evidence="9 10">Co1-1</strain>
    </source>
</reference>
<dbReference type="GO" id="GO:0009246">
    <property type="term" value="P:enterobacterial common antigen biosynthetic process"/>
    <property type="evidence" value="ECO:0007669"/>
    <property type="project" value="TreeGrafter"/>
</dbReference>
<evidence type="ECO:0000313" key="10">
    <source>
        <dbReference type="Proteomes" id="UP000321735"/>
    </source>
</evidence>
<evidence type="ECO:0000256" key="1">
    <source>
        <dbReference type="ARBA" id="ARBA00004651"/>
    </source>
</evidence>
<comment type="subcellular location">
    <subcellularLocation>
        <location evidence="1">Cell membrane</location>
        <topology evidence="1">Multi-pass membrane protein</topology>
    </subcellularLocation>
</comment>
<evidence type="ECO:0000313" key="9">
    <source>
        <dbReference type="EMBL" id="QDZ77255.1"/>
    </source>
</evidence>
<feature type="transmembrane region" description="Helical" evidence="7">
    <location>
        <begin position="43"/>
        <end position="65"/>
    </location>
</feature>
<dbReference type="GO" id="GO:0005886">
    <property type="term" value="C:plasma membrane"/>
    <property type="evidence" value="ECO:0007669"/>
    <property type="project" value="UniProtKB-SubCell"/>
</dbReference>
<feature type="transmembrane region" description="Helical" evidence="7">
    <location>
        <begin position="252"/>
        <end position="269"/>
    </location>
</feature>
<dbReference type="AlphaFoldDB" id="A0A9X7M1S9"/>
<keyword evidence="4 7" id="KW-0812">Transmembrane</keyword>
<dbReference type="EMBL" id="CP031778">
    <property type="protein sequence ID" value="QDZ77255.1"/>
    <property type="molecule type" value="Genomic_DNA"/>
</dbReference>
<keyword evidence="5 7" id="KW-1133">Transmembrane helix</keyword>
<evidence type="ECO:0000256" key="4">
    <source>
        <dbReference type="ARBA" id="ARBA00022692"/>
    </source>
</evidence>
<keyword evidence="3" id="KW-1003">Cell membrane</keyword>
<accession>A0A9X7M1S9</accession>
<keyword evidence="6 7" id="KW-0472">Membrane</keyword>
<evidence type="ECO:0000259" key="8">
    <source>
        <dbReference type="Pfam" id="PF01757"/>
    </source>
</evidence>
<comment type="similarity">
    <text evidence="2">Belongs to the acyltransferase 3 family.</text>
</comment>
<evidence type="ECO:0000256" key="3">
    <source>
        <dbReference type="ARBA" id="ARBA00022475"/>
    </source>
</evidence>
<feature type="domain" description="Acyltransferase 3" evidence="8">
    <location>
        <begin position="7"/>
        <end position="327"/>
    </location>
</feature>
<sequence>MSDNRIKELDFIRFVACFSVVMIHTLHRTIYEREVWDQETNDILTFIQLSLMFATPLFILISEIITVYSYRDFIPKGFLWRKIKFIVFPYFMMTIIYAIDTTLSVSNINKGFFEVWSLYLMGQWHGYFVLIMCQMYLLHIFFVKIFYDSNPTILLICTGLLSMGYWLLFDVYVPDLPSSKYSWDVLLRVPFLGWLFYFSIAFYVGKNIHTFRLFIYRYRKYLHLTLFITFCMVHILFQNGTIHIVSSARYDVVLYTVFIFIGLFLFSQYWGDTPYYIKWVCSCSYGIYLLHPFVQKYVALYISRFHLSTLCYVVIMQILGIGIPIGIVLLCHKYWWGKYLVGKFRPPLKHN</sequence>
<dbReference type="Proteomes" id="UP000321735">
    <property type="component" value="Chromosome"/>
</dbReference>
<name>A0A9X7M1S9_BACCE</name>
<evidence type="ECO:0000256" key="6">
    <source>
        <dbReference type="ARBA" id="ARBA00023136"/>
    </source>
</evidence>
<feature type="transmembrane region" description="Helical" evidence="7">
    <location>
        <begin position="12"/>
        <end position="31"/>
    </location>
</feature>
<feature type="transmembrane region" description="Helical" evidence="7">
    <location>
        <begin position="185"/>
        <end position="204"/>
    </location>
</feature>
<dbReference type="PANTHER" id="PTHR40074">
    <property type="entry name" value="O-ACETYLTRANSFERASE WECH"/>
    <property type="match status" value="1"/>
</dbReference>
<proteinExistence type="inferred from homology"/>
<protein>
    <recommendedName>
        <fullName evidence="8">Acyltransferase 3 domain-containing protein</fullName>
    </recommendedName>
</protein>
<feature type="transmembrane region" description="Helical" evidence="7">
    <location>
        <begin position="153"/>
        <end position="173"/>
    </location>
</feature>
<dbReference type="InterPro" id="IPR002656">
    <property type="entry name" value="Acyl_transf_3_dom"/>
</dbReference>